<dbReference type="InterPro" id="IPR001810">
    <property type="entry name" value="F-box_dom"/>
</dbReference>
<evidence type="ECO:0000259" key="3">
    <source>
        <dbReference type="PROSITE" id="PS50181"/>
    </source>
</evidence>
<reference evidence="4 5" key="1">
    <citation type="submission" date="2019-11" db="EMBL/GenBank/DDBJ databases">
        <title>Whole genome sequence of Oryza granulata.</title>
        <authorList>
            <person name="Li W."/>
        </authorList>
    </citation>
    <scope>NUCLEOTIDE SEQUENCE [LARGE SCALE GENOMIC DNA]</scope>
    <source>
        <strain evidence="5">cv. Menghai</strain>
        <tissue evidence="4">Leaf</tissue>
    </source>
</reference>
<proteinExistence type="predicted"/>
<dbReference type="SUPFAM" id="SSF81383">
    <property type="entry name" value="F-box domain"/>
    <property type="match status" value="1"/>
</dbReference>
<evidence type="ECO:0000256" key="1">
    <source>
        <dbReference type="SAM" id="MobiDB-lite"/>
    </source>
</evidence>
<name>A0A6G1E3J6_9ORYZ</name>
<gene>
    <name evidence="4" type="ORF">E2562_030916</name>
</gene>
<accession>A0A6G1E3J6</accession>
<organism evidence="4 5">
    <name type="scientific">Oryza meyeriana var. granulata</name>
    <dbReference type="NCBI Taxonomy" id="110450"/>
    <lineage>
        <taxon>Eukaryota</taxon>
        <taxon>Viridiplantae</taxon>
        <taxon>Streptophyta</taxon>
        <taxon>Embryophyta</taxon>
        <taxon>Tracheophyta</taxon>
        <taxon>Spermatophyta</taxon>
        <taxon>Magnoliopsida</taxon>
        <taxon>Liliopsida</taxon>
        <taxon>Poales</taxon>
        <taxon>Poaceae</taxon>
        <taxon>BOP clade</taxon>
        <taxon>Oryzoideae</taxon>
        <taxon>Oryzeae</taxon>
        <taxon>Oryzinae</taxon>
        <taxon>Oryza</taxon>
        <taxon>Oryza meyeriana</taxon>
    </lineage>
</organism>
<evidence type="ECO:0000256" key="2">
    <source>
        <dbReference type="SAM" id="SignalP"/>
    </source>
</evidence>
<dbReference type="EMBL" id="SPHZ02000005">
    <property type="protein sequence ID" value="KAF0919665.1"/>
    <property type="molecule type" value="Genomic_DNA"/>
</dbReference>
<keyword evidence="5" id="KW-1185">Reference proteome</keyword>
<feature type="compositionally biased region" description="Acidic residues" evidence="1">
    <location>
        <begin position="78"/>
        <end position="87"/>
    </location>
</feature>
<comment type="caution">
    <text evidence="4">The sequence shown here is derived from an EMBL/GenBank/DDBJ whole genome shotgun (WGS) entry which is preliminary data.</text>
</comment>
<feature type="signal peptide" evidence="2">
    <location>
        <begin position="1"/>
        <end position="23"/>
    </location>
</feature>
<dbReference type="InterPro" id="IPR036047">
    <property type="entry name" value="F-box-like_dom_sf"/>
</dbReference>
<sequence length="413" mass="46611">MLHLLLISTLPAFTLMLVAPAATHKPCKLVRELGLVALLLVRELLHHSASAAWGGSKKEHGVRIMPSKAKAEPALAAGEEEEEEETEPNAAALPLLDLPELALERVLEELEPVSLAAMACVCVALRDRCSTDSLWERHVNRKWGRVLGAAARKEWEAELTARRSADALPRPARRRSLAYSLACAWPFSWISCRWLKGDAVAAEPAAAPSLPSLVADTVAAWYRAVECGEFWFPAQVYNREDGHVGFVLSCYDAHLRYDRRTDTFTARYPPHGRKPAKEENGVQWSRIRAPPVSTPAHDLHASSCLDDLRPGDHFEIQWRKNKDFPYGWWYGVVGHQETCNANEHLCRCHEDDMVVLEFKHYAPGSRWRQTTVSRKDHREKGDETDGFYGGIRKLQASDEISTWRKFWPVDVLN</sequence>
<evidence type="ECO:0000313" key="5">
    <source>
        <dbReference type="Proteomes" id="UP000479710"/>
    </source>
</evidence>
<protein>
    <recommendedName>
        <fullName evidence="3">F-box domain-containing protein</fullName>
    </recommendedName>
</protein>
<dbReference type="AlphaFoldDB" id="A0A6G1E3J6"/>
<dbReference type="Proteomes" id="UP000479710">
    <property type="component" value="Unassembled WGS sequence"/>
</dbReference>
<dbReference type="Gene3D" id="1.20.1280.50">
    <property type="match status" value="1"/>
</dbReference>
<feature type="domain" description="F-box" evidence="3">
    <location>
        <begin position="92"/>
        <end position="138"/>
    </location>
</feature>
<keyword evidence="2" id="KW-0732">Signal</keyword>
<dbReference type="PANTHER" id="PTHR31482:SF4">
    <property type="entry name" value="OS01G0806200 PROTEIN"/>
    <property type="match status" value="1"/>
</dbReference>
<dbReference type="OrthoDB" id="672429at2759"/>
<dbReference type="PROSITE" id="PS50181">
    <property type="entry name" value="FBOX"/>
    <property type="match status" value="1"/>
</dbReference>
<dbReference type="PANTHER" id="PTHR31482">
    <property type="entry name" value="ESTS AU081301(E20138)"/>
    <property type="match status" value="1"/>
</dbReference>
<dbReference type="Pfam" id="PF00646">
    <property type="entry name" value="F-box"/>
    <property type="match status" value="1"/>
</dbReference>
<feature type="chain" id="PRO_5026073758" description="F-box domain-containing protein" evidence="2">
    <location>
        <begin position="24"/>
        <end position="413"/>
    </location>
</feature>
<feature type="region of interest" description="Disordered" evidence="1">
    <location>
        <begin position="63"/>
        <end position="90"/>
    </location>
</feature>
<evidence type="ECO:0000313" key="4">
    <source>
        <dbReference type="EMBL" id="KAF0919665.1"/>
    </source>
</evidence>